<dbReference type="Gramene" id="Kaladp0871s0004.1.v1.1">
    <property type="protein sequence ID" value="Kaladp0871s0004.1.v1.1"/>
    <property type="gene ID" value="Kaladp0871s0004.v1.1"/>
</dbReference>
<dbReference type="Proteomes" id="UP000594263">
    <property type="component" value="Unplaced"/>
</dbReference>
<reference evidence="2" key="1">
    <citation type="submission" date="2021-01" db="UniProtKB">
        <authorList>
            <consortium name="EnsemblPlants"/>
        </authorList>
    </citation>
    <scope>IDENTIFICATION</scope>
</reference>
<dbReference type="GO" id="GO:0042752">
    <property type="term" value="P:regulation of circadian rhythm"/>
    <property type="evidence" value="ECO:0007669"/>
    <property type="project" value="InterPro"/>
</dbReference>
<evidence type="ECO:0000313" key="3">
    <source>
        <dbReference type="Proteomes" id="UP000594263"/>
    </source>
</evidence>
<keyword evidence="3" id="KW-1185">Reference proteome</keyword>
<proteinExistence type="predicted"/>
<dbReference type="AlphaFoldDB" id="A0A7N1A7I9"/>
<sequence>MHRVCGWLSLNWLEMDRSREVKQVSMAALASLPKRRQRGSGFRDSPDEDGPVELQETVSCRKRSEEKASGSGKKQLGALGGSCGVGFTAHVIKIPTGEIYE</sequence>
<dbReference type="EnsemblPlants" id="Kaladp0871s0004.1.v1.1">
    <property type="protein sequence ID" value="Kaladp0871s0004.1.v1.1"/>
    <property type="gene ID" value="Kaladp0871s0004.v1.1"/>
</dbReference>
<organism evidence="2 3">
    <name type="scientific">Kalanchoe fedtschenkoi</name>
    <name type="common">Lavender scallops</name>
    <name type="synonym">South American air plant</name>
    <dbReference type="NCBI Taxonomy" id="63787"/>
    <lineage>
        <taxon>Eukaryota</taxon>
        <taxon>Viridiplantae</taxon>
        <taxon>Streptophyta</taxon>
        <taxon>Embryophyta</taxon>
        <taxon>Tracheophyta</taxon>
        <taxon>Spermatophyta</taxon>
        <taxon>Magnoliopsida</taxon>
        <taxon>eudicotyledons</taxon>
        <taxon>Gunneridae</taxon>
        <taxon>Pentapetalae</taxon>
        <taxon>Saxifragales</taxon>
        <taxon>Crassulaceae</taxon>
        <taxon>Kalanchoe</taxon>
    </lineage>
</organism>
<protein>
    <submittedName>
        <fullName evidence="2">Uncharacterized protein</fullName>
    </submittedName>
</protein>
<dbReference type="GO" id="GO:0005634">
    <property type="term" value="C:nucleus"/>
    <property type="evidence" value="ECO:0007669"/>
    <property type="project" value="TreeGrafter"/>
</dbReference>
<dbReference type="PANTHER" id="PTHR34798">
    <property type="entry name" value="PROTEIN TIME FOR COFFEE"/>
    <property type="match status" value="1"/>
</dbReference>
<feature type="region of interest" description="Disordered" evidence="1">
    <location>
        <begin position="34"/>
        <end position="84"/>
    </location>
</feature>
<evidence type="ECO:0000256" key="1">
    <source>
        <dbReference type="SAM" id="MobiDB-lite"/>
    </source>
</evidence>
<dbReference type="EnsemblPlants" id="Kaladp0871s0004.2.v1.1">
    <property type="protein sequence ID" value="Kaladp0871s0004.2.v1.1"/>
    <property type="gene ID" value="Kaladp0871s0004.v1.1"/>
</dbReference>
<dbReference type="PANTHER" id="PTHR34798:SF2">
    <property type="entry name" value="PROTEIN TIME FOR COFFEE"/>
    <property type="match status" value="1"/>
</dbReference>
<dbReference type="Gramene" id="Kaladp0871s0004.2.v1.1">
    <property type="protein sequence ID" value="Kaladp0871s0004.2.v1.1"/>
    <property type="gene ID" value="Kaladp0871s0004.v1.1"/>
</dbReference>
<name>A0A7N1A7I9_KALFE</name>
<accession>A0A7N1A7I9</accession>
<dbReference type="InterPro" id="IPR039317">
    <property type="entry name" value="TIC"/>
</dbReference>
<evidence type="ECO:0000313" key="2">
    <source>
        <dbReference type="EnsemblPlants" id="Kaladp0871s0004.2.v1.1"/>
    </source>
</evidence>